<dbReference type="GO" id="GO:0003677">
    <property type="term" value="F:DNA binding"/>
    <property type="evidence" value="ECO:0007669"/>
    <property type="project" value="InterPro"/>
</dbReference>
<dbReference type="SMART" id="SM00530">
    <property type="entry name" value="HTH_XRE"/>
    <property type="match status" value="1"/>
</dbReference>
<dbReference type="Pfam" id="PF12844">
    <property type="entry name" value="HTH_19"/>
    <property type="match status" value="1"/>
</dbReference>
<evidence type="ECO:0000313" key="2">
    <source>
        <dbReference type="EMBL" id="SHI47295.1"/>
    </source>
</evidence>
<organism evidence="2 3">
    <name type="scientific">Mesonia phycicola</name>
    <dbReference type="NCBI Taxonomy" id="579105"/>
    <lineage>
        <taxon>Bacteria</taxon>
        <taxon>Pseudomonadati</taxon>
        <taxon>Bacteroidota</taxon>
        <taxon>Flavobacteriia</taxon>
        <taxon>Flavobacteriales</taxon>
        <taxon>Flavobacteriaceae</taxon>
        <taxon>Mesonia</taxon>
    </lineage>
</organism>
<evidence type="ECO:0000259" key="1">
    <source>
        <dbReference type="PROSITE" id="PS50943"/>
    </source>
</evidence>
<dbReference type="Gene3D" id="1.10.260.40">
    <property type="entry name" value="lambda repressor-like DNA-binding domains"/>
    <property type="match status" value="1"/>
</dbReference>
<protein>
    <submittedName>
        <fullName evidence="2">Helix-turn-helix domain-containing protein</fullName>
    </submittedName>
</protein>
<dbReference type="RefSeq" id="WP_073148742.1">
    <property type="nucleotide sequence ID" value="NZ_FQYY01000002.1"/>
</dbReference>
<dbReference type="STRING" id="579105.SAMN04488096_1027"/>
<dbReference type="AlphaFoldDB" id="A0A1M6BF08"/>
<reference evidence="2 3" key="1">
    <citation type="submission" date="2016-11" db="EMBL/GenBank/DDBJ databases">
        <authorList>
            <person name="Jaros S."/>
            <person name="Januszkiewicz K."/>
            <person name="Wedrychowicz H."/>
        </authorList>
    </citation>
    <scope>NUCLEOTIDE SEQUENCE [LARGE SCALE GENOMIC DNA]</scope>
    <source>
        <strain evidence="2 3">DSM 21425</strain>
    </source>
</reference>
<feature type="domain" description="HTH cro/C1-type" evidence="1">
    <location>
        <begin position="15"/>
        <end position="69"/>
    </location>
</feature>
<dbReference type="CDD" id="cd00093">
    <property type="entry name" value="HTH_XRE"/>
    <property type="match status" value="1"/>
</dbReference>
<dbReference type="OrthoDB" id="1446321at2"/>
<dbReference type="SUPFAM" id="SSF47413">
    <property type="entry name" value="lambda repressor-like DNA-binding domains"/>
    <property type="match status" value="1"/>
</dbReference>
<sequence length="78" mass="9078">MDDSEQFLFQVGKKLKSYRELNGQKQSDISFHTGLETSEISKYEKGKINMTLKTLYKFAKVLNVNPKELLDFDIKSDQ</sequence>
<dbReference type="InterPro" id="IPR001387">
    <property type="entry name" value="Cro/C1-type_HTH"/>
</dbReference>
<dbReference type="EMBL" id="FQYY01000002">
    <property type="protein sequence ID" value="SHI47295.1"/>
    <property type="molecule type" value="Genomic_DNA"/>
</dbReference>
<evidence type="ECO:0000313" key="3">
    <source>
        <dbReference type="Proteomes" id="UP000184225"/>
    </source>
</evidence>
<dbReference type="PROSITE" id="PS50943">
    <property type="entry name" value="HTH_CROC1"/>
    <property type="match status" value="1"/>
</dbReference>
<name>A0A1M6BF08_9FLAO</name>
<gene>
    <name evidence="2" type="ORF">SAMN04488096_1027</name>
</gene>
<keyword evidence="3" id="KW-1185">Reference proteome</keyword>
<accession>A0A1M6BF08</accession>
<proteinExistence type="predicted"/>
<dbReference type="InterPro" id="IPR010982">
    <property type="entry name" value="Lambda_DNA-bd_dom_sf"/>
</dbReference>
<dbReference type="Proteomes" id="UP000184225">
    <property type="component" value="Unassembled WGS sequence"/>
</dbReference>